<feature type="compositionally biased region" description="Basic residues" evidence="1">
    <location>
        <begin position="63"/>
        <end position="76"/>
    </location>
</feature>
<dbReference type="EMBL" id="QBLH01001188">
    <property type="protein sequence ID" value="TGZ52803.1"/>
    <property type="molecule type" value="Genomic_DNA"/>
</dbReference>
<protein>
    <submittedName>
        <fullName evidence="2">Uncharacterized protein</fullName>
    </submittedName>
</protein>
<evidence type="ECO:0000256" key="1">
    <source>
        <dbReference type="SAM" id="MobiDB-lite"/>
    </source>
</evidence>
<name>A0A4S2KS57_9HYME</name>
<keyword evidence="3" id="KW-1185">Reference proteome</keyword>
<comment type="caution">
    <text evidence="2">The sequence shown here is derived from an EMBL/GenBank/DDBJ whole genome shotgun (WGS) entry which is preliminary data.</text>
</comment>
<proteinExistence type="predicted"/>
<dbReference type="AlphaFoldDB" id="A0A4S2KS57"/>
<evidence type="ECO:0000313" key="3">
    <source>
        <dbReference type="Proteomes" id="UP000310200"/>
    </source>
</evidence>
<organism evidence="2 3">
    <name type="scientific">Temnothorax longispinosus</name>
    <dbReference type="NCBI Taxonomy" id="300112"/>
    <lineage>
        <taxon>Eukaryota</taxon>
        <taxon>Metazoa</taxon>
        <taxon>Ecdysozoa</taxon>
        <taxon>Arthropoda</taxon>
        <taxon>Hexapoda</taxon>
        <taxon>Insecta</taxon>
        <taxon>Pterygota</taxon>
        <taxon>Neoptera</taxon>
        <taxon>Endopterygota</taxon>
        <taxon>Hymenoptera</taxon>
        <taxon>Apocrita</taxon>
        <taxon>Aculeata</taxon>
        <taxon>Formicoidea</taxon>
        <taxon>Formicidae</taxon>
        <taxon>Myrmicinae</taxon>
        <taxon>Temnothorax</taxon>
    </lineage>
</organism>
<accession>A0A4S2KS57</accession>
<feature type="region of interest" description="Disordered" evidence="1">
    <location>
        <begin position="49"/>
        <end position="78"/>
    </location>
</feature>
<evidence type="ECO:0000313" key="2">
    <source>
        <dbReference type="EMBL" id="TGZ52803.1"/>
    </source>
</evidence>
<gene>
    <name evidence="2" type="ORF">DBV15_12627</name>
</gene>
<reference evidence="2 3" key="1">
    <citation type="journal article" date="2019" name="Philos. Trans. R. Soc. Lond., B, Biol. Sci.">
        <title>Ant behaviour and brain gene expression of defending hosts depend on the ecological success of the intruding social parasite.</title>
        <authorList>
            <person name="Kaur R."/>
            <person name="Stoldt M."/>
            <person name="Jongepier E."/>
            <person name="Feldmeyer B."/>
            <person name="Menzel F."/>
            <person name="Bornberg-Bauer E."/>
            <person name="Foitzik S."/>
        </authorList>
    </citation>
    <scope>NUCLEOTIDE SEQUENCE [LARGE SCALE GENOMIC DNA]</scope>
    <source>
        <tissue evidence="2">Whole body</tissue>
    </source>
</reference>
<sequence length="112" mass="13218">MSTKSKRGKQSCVKAYVDPDSVTWKILPCTVRKTCDLYKKAREMLPMAEDTDGLDTEKETGRGKRKKRRRKRRRKITHEFPRERLYPGHQSLIIKRIFKSEIVALYGMLCKD</sequence>
<dbReference type="Proteomes" id="UP000310200">
    <property type="component" value="Unassembled WGS sequence"/>
</dbReference>